<evidence type="ECO:0000313" key="2">
    <source>
        <dbReference type="WBParaSite" id="Pan_g6939.t1"/>
    </source>
</evidence>
<protein>
    <submittedName>
        <fullName evidence="2">Uncharacterized protein</fullName>
    </submittedName>
</protein>
<sequence length="87" mass="9712">MSIYQAKLEFIDGEKLDCIKTASRVGRRYWSLPENHGKEAEFVLHLPLTWKSKKDNPLHEEHVDVFKKETEGGGGACLDATATGGKP</sequence>
<accession>A0A7E4W523</accession>
<reference evidence="1" key="1">
    <citation type="journal article" date="2013" name="Genetics">
        <title>The draft genome and transcriptome of Panagrellus redivivus are shaped by the harsh demands of a free-living lifestyle.</title>
        <authorList>
            <person name="Srinivasan J."/>
            <person name="Dillman A.R."/>
            <person name="Macchietto M.G."/>
            <person name="Heikkinen L."/>
            <person name="Lakso M."/>
            <person name="Fracchia K.M."/>
            <person name="Antoshechkin I."/>
            <person name="Mortazavi A."/>
            <person name="Wong G."/>
            <person name="Sternberg P.W."/>
        </authorList>
    </citation>
    <scope>NUCLEOTIDE SEQUENCE [LARGE SCALE GENOMIC DNA]</scope>
    <source>
        <strain evidence="1">MT8872</strain>
    </source>
</reference>
<dbReference type="AlphaFoldDB" id="A0A7E4W523"/>
<organism evidence="1 2">
    <name type="scientific">Panagrellus redivivus</name>
    <name type="common">Microworm</name>
    <dbReference type="NCBI Taxonomy" id="6233"/>
    <lineage>
        <taxon>Eukaryota</taxon>
        <taxon>Metazoa</taxon>
        <taxon>Ecdysozoa</taxon>
        <taxon>Nematoda</taxon>
        <taxon>Chromadorea</taxon>
        <taxon>Rhabditida</taxon>
        <taxon>Tylenchina</taxon>
        <taxon>Panagrolaimomorpha</taxon>
        <taxon>Panagrolaimoidea</taxon>
        <taxon>Panagrolaimidae</taxon>
        <taxon>Panagrellus</taxon>
    </lineage>
</organism>
<keyword evidence="1" id="KW-1185">Reference proteome</keyword>
<name>A0A7E4W523_PANRE</name>
<dbReference type="Proteomes" id="UP000492821">
    <property type="component" value="Unassembled WGS sequence"/>
</dbReference>
<evidence type="ECO:0000313" key="1">
    <source>
        <dbReference type="Proteomes" id="UP000492821"/>
    </source>
</evidence>
<dbReference type="WBParaSite" id="Pan_g6939.t1">
    <property type="protein sequence ID" value="Pan_g6939.t1"/>
    <property type="gene ID" value="Pan_g6939"/>
</dbReference>
<reference evidence="2" key="2">
    <citation type="submission" date="2020-10" db="UniProtKB">
        <authorList>
            <consortium name="WormBaseParasite"/>
        </authorList>
    </citation>
    <scope>IDENTIFICATION</scope>
</reference>
<proteinExistence type="predicted"/>